<reference evidence="2 3" key="1">
    <citation type="journal article" date="2006" name="Science">
        <title>Genome of rice cluster I archaea -- the key methane producers in the rice rhizosphere.</title>
        <authorList>
            <person name="Erkel C."/>
            <person name="Kube M."/>
            <person name="Reinhardt R."/>
            <person name="Liesack W."/>
        </authorList>
    </citation>
    <scope>NUCLEOTIDE SEQUENCE [LARGE SCALE GENOMIC DNA]</scope>
    <source>
        <strain evidence="3">DSM 22066 / NBRC 105507 / MRE50</strain>
    </source>
</reference>
<dbReference type="STRING" id="351160.LRC238"/>
<name>Q0W8R5_METAR</name>
<dbReference type="Pfam" id="PF02277">
    <property type="entry name" value="DBI_PRT"/>
    <property type="match status" value="1"/>
</dbReference>
<dbReference type="CDD" id="cd02439">
    <property type="entry name" value="DMB-PRT_CobT"/>
    <property type="match status" value="1"/>
</dbReference>
<organism evidence="2 3">
    <name type="scientific">Methanocella arvoryzae (strain DSM 22066 / NBRC 105507 / MRE50)</name>
    <dbReference type="NCBI Taxonomy" id="351160"/>
    <lineage>
        <taxon>Archaea</taxon>
        <taxon>Methanobacteriati</taxon>
        <taxon>Methanobacteriota</taxon>
        <taxon>Stenosarchaea group</taxon>
        <taxon>Methanomicrobia</taxon>
        <taxon>Methanocellales</taxon>
        <taxon>Methanocellaceae</taxon>
        <taxon>Methanocella</taxon>
    </lineage>
</organism>
<dbReference type="SUPFAM" id="SSF52733">
    <property type="entry name" value="Nicotinate mononucleotide:5,6-dimethylbenzimidazole phosphoribosyltransferase (CobT)"/>
    <property type="match status" value="1"/>
</dbReference>
<dbReference type="InterPro" id="IPR036087">
    <property type="entry name" value="Nict_dMeBzImd_PRibTrfase_sf"/>
</dbReference>
<dbReference type="HAMAP" id="MF_01086">
    <property type="entry name" value="UPF0284"/>
    <property type="match status" value="1"/>
</dbReference>
<evidence type="ECO:0000313" key="3">
    <source>
        <dbReference type="Proteomes" id="UP000000663"/>
    </source>
</evidence>
<proteinExistence type="inferred from homology"/>
<dbReference type="RefSeq" id="WP_012037262.1">
    <property type="nucleotide sequence ID" value="NC_009464.1"/>
</dbReference>
<dbReference type="NCBIfam" id="TIGR00303">
    <property type="entry name" value="nicotinate mononucleotide-dependent phosphoribosyltransferase CobT"/>
    <property type="match status" value="1"/>
</dbReference>
<dbReference type="PANTHER" id="PTHR38811">
    <property type="match status" value="1"/>
</dbReference>
<evidence type="ECO:0000256" key="1">
    <source>
        <dbReference type="HAMAP-Rule" id="MF_01086"/>
    </source>
</evidence>
<dbReference type="GO" id="GO:0008939">
    <property type="term" value="F:nicotinate-nucleotide-dimethylbenzimidazole phosphoribosyltransferase activity"/>
    <property type="evidence" value="ECO:0007669"/>
    <property type="project" value="InterPro"/>
</dbReference>
<evidence type="ECO:0000313" key="2">
    <source>
        <dbReference type="EMBL" id="CAJ35228.1"/>
    </source>
</evidence>
<dbReference type="PATRIC" id="fig|351160.9.peg.3025"/>
<comment type="similarity">
    <text evidence="1">Belongs to the UPF0284 family.</text>
</comment>
<dbReference type="eggNOG" id="arCOG04272">
    <property type="taxonomic scope" value="Archaea"/>
</dbReference>
<dbReference type="EMBL" id="AM114193">
    <property type="protein sequence ID" value="CAJ35228.1"/>
    <property type="molecule type" value="Genomic_DNA"/>
</dbReference>
<dbReference type="InterPro" id="IPR003200">
    <property type="entry name" value="Nict_dMeBzImd_PRibTrfase"/>
</dbReference>
<dbReference type="OrthoDB" id="9136at2157"/>
<dbReference type="PANTHER" id="PTHR38811:SF1">
    <property type="entry name" value="UPF0284 PROTEIN SLL1500"/>
    <property type="match status" value="1"/>
</dbReference>
<dbReference type="AlphaFoldDB" id="Q0W8R5"/>
<protein>
    <recommendedName>
        <fullName evidence="1">UPF0284 protein LRC238</fullName>
    </recommendedName>
</protein>
<dbReference type="KEGG" id="rci:LRC238"/>
<dbReference type="Proteomes" id="UP000000663">
    <property type="component" value="Chromosome"/>
</dbReference>
<sequence>MVVDGISYYNGAEKFAEKIKGRGSFVLLMGNTDTAFIPGITAAGISPELTPYTPPLDAELVETGRILTLGDIPLTPEAIPTPGLITRAVVTLSDFRRYYVDTGMSISPIVPHYRVGSVPGKDIRTGHALSNVKEIIETAKKVGAQIASESEYLVIGESIAAGTTTALGVLLAMGHTMDGFTSSSLQVNPQSLKSSVVLEGLKKAGITQPVDPIRAIESVGDPMMAGAIGLILGAKNVPIILAGGTQMAAVAVLLSRIVDLKGFNIALATTGWVAKDSSANLFGILKQGNVDIPVMTADLSFARSKFEGLLAYEKGHVKEGVGAGGISVAAMLKGVTKEQIEDTVEFIYSKMVGQ</sequence>
<dbReference type="Gene3D" id="3.40.50.10210">
    <property type="match status" value="1"/>
</dbReference>
<keyword evidence="3" id="KW-1185">Reference proteome</keyword>
<dbReference type="GeneID" id="5143759"/>
<gene>
    <name evidence="2" type="ORF">LRC238</name>
</gene>
<accession>Q0W8R5</accession>
<dbReference type="NCBIfam" id="NF003372">
    <property type="entry name" value="PRK04447.1-5"/>
    <property type="match status" value="1"/>
</dbReference>
<dbReference type="InterPro" id="IPR002805">
    <property type="entry name" value="Nict_dMeBzImd_PRibTrfase_arc"/>
</dbReference>